<dbReference type="InterPro" id="IPR002931">
    <property type="entry name" value="Transglutaminase-like"/>
</dbReference>
<keyword evidence="3" id="KW-1185">Reference proteome</keyword>
<proteinExistence type="predicted"/>
<dbReference type="InterPro" id="IPR038765">
    <property type="entry name" value="Papain-like_cys_pep_sf"/>
</dbReference>
<comment type="caution">
    <text evidence="2">The sequence shown here is derived from an EMBL/GenBank/DDBJ whole genome shotgun (WGS) entry which is preliminary data.</text>
</comment>
<evidence type="ECO:0000313" key="3">
    <source>
        <dbReference type="Proteomes" id="UP000724149"/>
    </source>
</evidence>
<dbReference type="PANTHER" id="PTHR38339:SF1">
    <property type="entry name" value="TRANSGLUTAMINASE-LIKE DOMAIN-CONTAINING PROTEIN"/>
    <property type="match status" value="1"/>
</dbReference>
<dbReference type="Proteomes" id="UP000724149">
    <property type="component" value="Unassembled WGS sequence"/>
</dbReference>
<name>A0ABS2GRV9_9FIRM</name>
<dbReference type="SUPFAM" id="SSF54001">
    <property type="entry name" value="Cysteine proteinases"/>
    <property type="match status" value="1"/>
</dbReference>
<feature type="domain" description="Transglutaminase-like" evidence="1">
    <location>
        <begin position="318"/>
        <end position="379"/>
    </location>
</feature>
<dbReference type="PANTHER" id="PTHR38339">
    <property type="entry name" value="TRANSGLUTAMINASE DOMAIN PROTEIN"/>
    <property type="match status" value="1"/>
</dbReference>
<protein>
    <submittedName>
        <fullName evidence="2">Transglutaminase domain-containing protein</fullName>
    </submittedName>
</protein>
<reference evidence="2 3" key="1">
    <citation type="journal article" date="2021" name="Sci. Rep.">
        <title>The distribution of antibiotic resistance genes in chicken gut microbiota commensals.</title>
        <authorList>
            <person name="Juricova H."/>
            <person name="Matiasovicova J."/>
            <person name="Kubasova T."/>
            <person name="Cejkova D."/>
            <person name="Rychlik I."/>
        </authorList>
    </citation>
    <scope>NUCLEOTIDE SEQUENCE [LARGE SCALE GENOMIC DNA]</scope>
    <source>
        <strain evidence="2 3">An564</strain>
    </source>
</reference>
<accession>A0ABS2GRV9</accession>
<evidence type="ECO:0000313" key="2">
    <source>
        <dbReference type="EMBL" id="MBM6924269.1"/>
    </source>
</evidence>
<sequence length="457" mass="52533">MKYTDLLFLGAPLPEDVEKLKWHGDLAHAARRIDKYLEGDLPQAQCSRLEAEKEVLRRLPEAYTLTWEEAVRRFDEVFEDASAGELEELVENGAVDWIWCEGERRIIYNFAENLLKTRPAYSARAKGEYQDQVRDNQANAERLDQVIHTMQEKGSSRWRFTLRESFTLKKDREDGPGIVRVHLPLPVEYAQVESFTLLRTSEEPAFIAPAAQPHRTIFFERPMKAGETIEVEFSYTIRADYVRPDPSKVLNEQPTFYTEEQLPHIALTPYIRAVAAEITGGDKNPLIRARRIYDYITSHLMYSFVRPYMAITDIPGYAASGWKGDCGIQALLFVTLCRAADIPARWQSGLYTTPVNVGCHDWAQFYVEPYGWLFADCSFGGSAWRAGSTLRHDFYFGNLEPFRMPAASDFQQEFSPARKFPRNDPYDNQVGEAEYADRPMEAGEFELKTELLKAEEL</sequence>
<gene>
    <name evidence="2" type="ORF">H9X81_11300</name>
</gene>
<dbReference type="EMBL" id="JACSNR010000015">
    <property type="protein sequence ID" value="MBM6924269.1"/>
    <property type="molecule type" value="Genomic_DNA"/>
</dbReference>
<organism evidence="2 3">
    <name type="scientific">Hydrogenoanaerobacterium saccharovorans</name>
    <dbReference type="NCBI Taxonomy" id="474960"/>
    <lineage>
        <taxon>Bacteria</taxon>
        <taxon>Bacillati</taxon>
        <taxon>Bacillota</taxon>
        <taxon>Clostridia</taxon>
        <taxon>Eubacteriales</taxon>
        <taxon>Oscillospiraceae</taxon>
        <taxon>Hydrogenoanaerobacterium</taxon>
    </lineage>
</organism>
<dbReference type="Pfam" id="PF01841">
    <property type="entry name" value="Transglut_core"/>
    <property type="match status" value="1"/>
</dbReference>
<evidence type="ECO:0000259" key="1">
    <source>
        <dbReference type="SMART" id="SM00460"/>
    </source>
</evidence>
<dbReference type="Gene3D" id="3.10.620.30">
    <property type="match status" value="1"/>
</dbReference>
<dbReference type="SMART" id="SM00460">
    <property type="entry name" value="TGc"/>
    <property type="match status" value="1"/>
</dbReference>